<accession>A0A097SPP9</accession>
<dbReference type="AlphaFoldDB" id="A0A097SPP9"/>
<evidence type="ECO:0000256" key="2">
    <source>
        <dbReference type="ARBA" id="ARBA00011915"/>
    </source>
</evidence>
<reference evidence="6" key="1">
    <citation type="submission" date="2014-03" db="EMBL/GenBank/DDBJ databases">
        <authorList>
            <person name="Zhang G."/>
            <person name="Zhu L."/>
            <person name="Fang P."/>
        </authorList>
    </citation>
    <scope>NUCLEOTIDE SEQUENCE</scope>
    <source>
        <strain evidence="6">NS1</strain>
        <plasmid evidence="6">pNSL1</plasmid>
    </source>
</reference>
<dbReference type="Pfam" id="PF16113">
    <property type="entry name" value="ECH_2"/>
    <property type="match status" value="1"/>
</dbReference>
<dbReference type="InterPro" id="IPR029045">
    <property type="entry name" value="ClpP/crotonase-like_dom_sf"/>
</dbReference>
<dbReference type="PANTHER" id="PTHR43176">
    <property type="entry name" value="3-HYDROXYISOBUTYRYL-COA HYDROLASE-RELATED"/>
    <property type="match status" value="1"/>
</dbReference>
<sequence>MSEIEDLVPDTADGAVTTAPSQIPGATAQDAGDHVLTGVSGLIGSIQLNRPRALNALTSEMVAAIYGALRSWAPEPLTAVIISSSSPTAFCAGGDIRAVQENTRSGDYAASEWFFSTEYALNLYMARYQTPLVALIDGICMGGGVGVSVHGGFRVVTENAALAMPETTIGFFPDIGASYFLSRLPGGLGAYLGLTGYRLDAADALYTGLATHFVPSTDIESVPDALAGSPQTPIDECLRRLAPQTQPANSYLAAHRTDIDRCFSAPTVEEITRRLRDESSTWASQTLDVLETKSPQSLEVTRALLMWGRQHDLQRCLQAELNVAVEMTRTADFIEGVRATLVDKDRVPRWSASQFSGFDALGKSQWADVR</sequence>
<proteinExistence type="predicted"/>
<evidence type="ECO:0000256" key="1">
    <source>
        <dbReference type="ARBA" id="ARBA00001709"/>
    </source>
</evidence>
<dbReference type="EC" id="3.1.2.4" evidence="2"/>
<keyword evidence="3" id="KW-0378">Hydrolase</keyword>
<dbReference type="CDD" id="cd06558">
    <property type="entry name" value="crotonase-like"/>
    <property type="match status" value="1"/>
</dbReference>
<dbReference type="GO" id="GO:0003860">
    <property type="term" value="F:3-hydroxyisobutyryl-CoA hydrolase activity"/>
    <property type="evidence" value="ECO:0007669"/>
    <property type="project" value="UniProtKB-EC"/>
</dbReference>
<dbReference type="InterPro" id="IPR045004">
    <property type="entry name" value="ECH_dom"/>
</dbReference>
<dbReference type="InterPro" id="IPR032259">
    <property type="entry name" value="HIBYL-CoA-H"/>
</dbReference>
<feature type="domain" description="Enoyl-CoA hydratase/isomerase" evidence="5">
    <location>
        <begin position="44"/>
        <end position="356"/>
    </location>
</feature>
<evidence type="ECO:0000256" key="4">
    <source>
        <dbReference type="SAM" id="MobiDB-lite"/>
    </source>
</evidence>
<organism evidence="6">
    <name type="scientific">Rhodococcus sp. NS1</name>
    <dbReference type="NCBI Taxonomy" id="402236"/>
    <lineage>
        <taxon>Bacteria</taxon>
        <taxon>Bacillati</taxon>
        <taxon>Actinomycetota</taxon>
        <taxon>Actinomycetes</taxon>
        <taxon>Mycobacteriales</taxon>
        <taxon>Nocardiaceae</taxon>
        <taxon>Rhodococcus</taxon>
    </lineage>
</organism>
<name>A0A097SPP9_9NOCA</name>
<evidence type="ECO:0000313" key="6">
    <source>
        <dbReference type="EMBL" id="AIU93505.1"/>
    </source>
</evidence>
<gene>
    <name evidence="6" type="ORF">LRS1606.71</name>
</gene>
<protein>
    <recommendedName>
        <fullName evidence="2">3-hydroxyisobutyryl-CoA hydrolase</fullName>
        <ecNumber evidence="2">3.1.2.4</ecNumber>
    </recommendedName>
</protein>
<evidence type="ECO:0000259" key="5">
    <source>
        <dbReference type="Pfam" id="PF16113"/>
    </source>
</evidence>
<dbReference type="SUPFAM" id="SSF52096">
    <property type="entry name" value="ClpP/crotonase"/>
    <property type="match status" value="1"/>
</dbReference>
<comment type="catalytic activity">
    <reaction evidence="1">
        <text>3-hydroxy-2-methylpropanoyl-CoA + H2O = 3-hydroxy-2-methylpropanoate + CoA + H(+)</text>
        <dbReference type="Rhea" id="RHEA:20888"/>
        <dbReference type="ChEBI" id="CHEBI:11805"/>
        <dbReference type="ChEBI" id="CHEBI:15377"/>
        <dbReference type="ChEBI" id="CHEBI:15378"/>
        <dbReference type="ChEBI" id="CHEBI:57287"/>
        <dbReference type="ChEBI" id="CHEBI:57340"/>
        <dbReference type="EC" id="3.1.2.4"/>
    </reaction>
</comment>
<dbReference type="PANTHER" id="PTHR43176:SF3">
    <property type="entry name" value="3-HYDROXYISOBUTYRYL-COA HYDROLASE, MITOCHONDRIAL"/>
    <property type="match status" value="1"/>
</dbReference>
<dbReference type="EMBL" id="KJ605395">
    <property type="protein sequence ID" value="AIU93505.1"/>
    <property type="molecule type" value="Genomic_DNA"/>
</dbReference>
<dbReference type="NCBIfam" id="NF004127">
    <property type="entry name" value="PRK05617.1"/>
    <property type="match status" value="1"/>
</dbReference>
<dbReference type="GO" id="GO:0006574">
    <property type="term" value="P:L-valine catabolic process"/>
    <property type="evidence" value="ECO:0007669"/>
    <property type="project" value="TreeGrafter"/>
</dbReference>
<feature type="region of interest" description="Disordered" evidence="4">
    <location>
        <begin position="1"/>
        <end position="29"/>
    </location>
</feature>
<dbReference type="Gene3D" id="3.90.226.10">
    <property type="entry name" value="2-enoyl-CoA Hydratase, Chain A, domain 1"/>
    <property type="match status" value="1"/>
</dbReference>
<evidence type="ECO:0000256" key="3">
    <source>
        <dbReference type="ARBA" id="ARBA00022801"/>
    </source>
</evidence>
<keyword evidence="6" id="KW-0614">Plasmid</keyword>
<geneLocation type="plasmid" evidence="6">
    <name>pNSL1</name>
</geneLocation>